<evidence type="ECO:0000313" key="4">
    <source>
        <dbReference type="Proteomes" id="UP000664534"/>
    </source>
</evidence>
<organism evidence="3 4">
    <name type="scientific">Imshaugia aleurites</name>
    <dbReference type="NCBI Taxonomy" id="172621"/>
    <lineage>
        <taxon>Eukaryota</taxon>
        <taxon>Fungi</taxon>
        <taxon>Dikarya</taxon>
        <taxon>Ascomycota</taxon>
        <taxon>Pezizomycotina</taxon>
        <taxon>Lecanoromycetes</taxon>
        <taxon>OSLEUM clade</taxon>
        <taxon>Lecanoromycetidae</taxon>
        <taxon>Lecanorales</taxon>
        <taxon>Lecanorineae</taxon>
        <taxon>Parmeliaceae</taxon>
        <taxon>Imshaugia</taxon>
    </lineage>
</organism>
<protein>
    <recommendedName>
        <fullName evidence="5">AMP-dependent synthetase/ligase domain-containing protein</fullName>
    </recommendedName>
</protein>
<keyword evidence="2" id="KW-0597">Phosphoprotein</keyword>
<dbReference type="PROSITE" id="PS00455">
    <property type="entry name" value="AMP_BINDING"/>
    <property type="match status" value="1"/>
</dbReference>
<gene>
    <name evidence="3" type="ORF">IMSHALPRED_001361</name>
</gene>
<name>A0A8H3J2P5_9LECA</name>
<dbReference type="SUPFAM" id="SSF56801">
    <property type="entry name" value="Acetyl-CoA synthetase-like"/>
    <property type="match status" value="1"/>
</dbReference>
<dbReference type="InterPro" id="IPR020845">
    <property type="entry name" value="AMP-binding_CS"/>
</dbReference>
<reference evidence="3" key="1">
    <citation type="submission" date="2021-03" db="EMBL/GenBank/DDBJ databases">
        <authorList>
            <person name="Tagirdzhanova G."/>
        </authorList>
    </citation>
    <scope>NUCLEOTIDE SEQUENCE</scope>
</reference>
<dbReference type="Pfam" id="PF23562">
    <property type="entry name" value="AMP-binding_C_3"/>
    <property type="match status" value="1"/>
</dbReference>
<evidence type="ECO:0008006" key="5">
    <source>
        <dbReference type="Google" id="ProtNLM"/>
    </source>
</evidence>
<dbReference type="InterPro" id="IPR051414">
    <property type="entry name" value="Adenylate-forming_Reductase"/>
</dbReference>
<sequence length="244" mass="26966">MVSRQTSHYPYTKTWEEAKYDDVLIVHTSGSTGASKPTYYNHTHLNRSDMDSVLPSVPGRRNTNLSLLGPLSQATGDLITTRTNAHLWQILGSTETHLYPLLLHPAAHWKHLDSHPTCVPTVTIVPGALAADQSQLYVIVQDRKADSEAGGAFQPVFDMFPSLTQSRFRDLVKKIQVEGGRTLFSYQGHIDDLLIFSNGLKVNPLNIETEVSGHILLSGSLVFGAESRECALLLERKTGRCGMK</sequence>
<keyword evidence="4" id="KW-1185">Reference proteome</keyword>
<evidence type="ECO:0000256" key="2">
    <source>
        <dbReference type="ARBA" id="ARBA00022553"/>
    </source>
</evidence>
<dbReference type="EMBL" id="CAJPDT010000119">
    <property type="protein sequence ID" value="CAF9939473.1"/>
    <property type="molecule type" value="Genomic_DNA"/>
</dbReference>
<dbReference type="PANTHER" id="PTHR43439:SF2">
    <property type="entry name" value="ENZYME, PUTATIVE (JCVI)-RELATED"/>
    <property type="match status" value="1"/>
</dbReference>
<comment type="caution">
    <text evidence="3">The sequence shown here is derived from an EMBL/GenBank/DDBJ whole genome shotgun (WGS) entry which is preliminary data.</text>
</comment>
<dbReference type="Proteomes" id="UP000664534">
    <property type="component" value="Unassembled WGS sequence"/>
</dbReference>
<proteinExistence type="predicted"/>
<dbReference type="PANTHER" id="PTHR43439">
    <property type="entry name" value="PHENYLACETATE-COENZYME A LIGASE"/>
    <property type="match status" value="1"/>
</dbReference>
<evidence type="ECO:0000256" key="1">
    <source>
        <dbReference type="ARBA" id="ARBA00022450"/>
    </source>
</evidence>
<accession>A0A8H3J2P5</accession>
<keyword evidence="1" id="KW-0596">Phosphopantetheine</keyword>
<dbReference type="AlphaFoldDB" id="A0A8H3J2P5"/>
<evidence type="ECO:0000313" key="3">
    <source>
        <dbReference type="EMBL" id="CAF9939473.1"/>
    </source>
</evidence>
<dbReference type="OrthoDB" id="429813at2759"/>